<dbReference type="Proteomes" id="UP000249061">
    <property type="component" value="Unassembled WGS sequence"/>
</dbReference>
<evidence type="ECO:0000256" key="1">
    <source>
        <dbReference type="SAM" id="SignalP"/>
    </source>
</evidence>
<keyword evidence="1" id="KW-0732">Signal</keyword>
<dbReference type="InterPro" id="IPR013784">
    <property type="entry name" value="Carb-bd-like_fold"/>
</dbReference>
<dbReference type="Pfam" id="PF13620">
    <property type="entry name" value="CarboxypepD_reg"/>
    <property type="match status" value="1"/>
</dbReference>
<protein>
    <recommendedName>
        <fullName evidence="4">Polymerase/histidinol phosphatase N-terminal domain-containing protein</fullName>
    </recommendedName>
</protein>
<gene>
    <name evidence="2" type="ORF">DI536_26735</name>
</gene>
<accession>A0A2W5T0Y8</accession>
<feature type="signal peptide" evidence="1">
    <location>
        <begin position="1"/>
        <end position="28"/>
    </location>
</feature>
<dbReference type="Gene3D" id="3.20.20.140">
    <property type="entry name" value="Metal-dependent hydrolases"/>
    <property type="match status" value="2"/>
</dbReference>
<reference evidence="2 3" key="1">
    <citation type="submission" date="2017-08" db="EMBL/GenBank/DDBJ databases">
        <title>Infants hospitalized years apart are colonized by the same room-sourced microbial strains.</title>
        <authorList>
            <person name="Brooks B."/>
            <person name="Olm M.R."/>
            <person name="Firek B.A."/>
            <person name="Baker R."/>
            <person name="Thomas B.C."/>
            <person name="Morowitz M.J."/>
            <person name="Banfield J.F."/>
        </authorList>
    </citation>
    <scope>NUCLEOTIDE SEQUENCE [LARGE SCALE GENOMIC DNA]</scope>
    <source>
        <strain evidence="2">S2_003_000_R2_14</strain>
    </source>
</reference>
<organism evidence="2 3">
    <name type="scientific">Archangium gephyra</name>
    <dbReference type="NCBI Taxonomy" id="48"/>
    <lineage>
        <taxon>Bacteria</taxon>
        <taxon>Pseudomonadati</taxon>
        <taxon>Myxococcota</taxon>
        <taxon>Myxococcia</taxon>
        <taxon>Myxococcales</taxon>
        <taxon>Cystobacterineae</taxon>
        <taxon>Archangiaceae</taxon>
        <taxon>Archangium</taxon>
    </lineage>
</organism>
<dbReference type="SUPFAM" id="SSF89550">
    <property type="entry name" value="PHP domain-like"/>
    <property type="match status" value="1"/>
</dbReference>
<evidence type="ECO:0008006" key="4">
    <source>
        <dbReference type="Google" id="ProtNLM"/>
    </source>
</evidence>
<evidence type="ECO:0000313" key="2">
    <source>
        <dbReference type="EMBL" id="PZR07707.1"/>
    </source>
</evidence>
<proteinExistence type="predicted"/>
<dbReference type="EMBL" id="QFQP01000029">
    <property type="protein sequence ID" value="PZR07707.1"/>
    <property type="molecule type" value="Genomic_DNA"/>
</dbReference>
<dbReference type="Gene3D" id="2.60.40.1120">
    <property type="entry name" value="Carboxypeptidase-like, regulatory domain"/>
    <property type="match status" value="1"/>
</dbReference>
<name>A0A2W5T0Y8_9BACT</name>
<dbReference type="InterPro" id="IPR016195">
    <property type="entry name" value="Pol/histidinol_Pase-like"/>
</dbReference>
<dbReference type="SUPFAM" id="SSF49452">
    <property type="entry name" value="Starch-binding domain-like"/>
    <property type="match status" value="1"/>
</dbReference>
<dbReference type="GO" id="GO:0030246">
    <property type="term" value="F:carbohydrate binding"/>
    <property type="evidence" value="ECO:0007669"/>
    <property type="project" value="InterPro"/>
</dbReference>
<sequence length="1082" mass="116619">MVTRMKKVLVLALLALTTCSKSTPPARAFQISSRTELIGGKRALADVEAAPVNATDLIGGKRASGAEGDFKLTNGLIHAIVQNVGTSRGFGSFGGSLIDIDLVRGGASSSTSGVAGNDYFTEMFPAFFLTALEPAKVEVVADGSDGGPATVRVSGRSGSFISLVNPFTSLVDPADPMDFSVDYTVEPGKPYLKIVVTVTNNNPTPASWTLDVPFGFVTLLGEGQRLFVPGQAGFDMRFHLEDVYKRPASLNALPGEVTSMWATEGDGVSYAFVAGLNPSGGYLDNKPMYYPTAKKDSLLIPIASSSFLGSYFAKAPQNLPTGGSYSYTAYLFVGSGDVASVQKVVYDTRDVQVRSNGREFVLREPTPYGTVSGRVREARTLTALEGVSVVLKDANGNYVTQATSQKNGVWTAPVPPGTYTGFAVDRTRSVATSSEFEVTEGGTTSVDFTMERAGDLRVVVKNERGELLPAKITVEGTYDNTDSNLQPRQFFYDLKVGERMRPSDLLVDDQNDPSTRRYIERLFYATDGVGGKAVRPGRYTVYASRGPEYDLQKQEVEVRAGQTVNLGFTLTQIVPTPGWISADFHVHSAKSVDSDMQLDARVASYAVEGVDLVVSTDHNYVADYAPTISALKLDDWLASSVGLELTSLEMGHFNAFPLLLQPGPVQHGSFRWFFRPPGELFAQLRALGKDPQRTVVQVNHPRDTILGYFNAFNISGYTGEPLPPYSAISLDQKDLPDGGSSPYNMKNFSTEFDAMEVFNGKRFDIMLPYRIPAVPPPGADPGLPACGTTPSATPCLPAVGEILNEVATLPDGGFELTPFQPGAQDDWFIMLARGHRITATGNSDSHGEKAEAGLPRTYVQAGDTSDGPMNKLDEAAVYRALSAGRAVATNGPIIEATVNGQGIGSTVVASDGVIDVHIVVKAASWFDVKRVVVRHGVKGRIKTAEVLETIPVPDTREVVRVDVTRQYSNIPDGSFIVIEAIGDESMWPVFTGYEVPSLEISDAVGVIGSSFGFGATYGKYKPVQRQLVTPYGFTNPIWVDTTLKQPLRIDKKVLGVSNVEPFVPRVMPDVRKLFHAFHSDPE</sequence>
<comment type="caution">
    <text evidence="2">The sequence shown here is derived from an EMBL/GenBank/DDBJ whole genome shotgun (WGS) entry which is preliminary data.</text>
</comment>
<evidence type="ECO:0000313" key="3">
    <source>
        <dbReference type="Proteomes" id="UP000249061"/>
    </source>
</evidence>
<dbReference type="AlphaFoldDB" id="A0A2W5T0Y8"/>
<feature type="chain" id="PRO_5015889580" description="Polymerase/histidinol phosphatase N-terminal domain-containing protein" evidence="1">
    <location>
        <begin position="29"/>
        <end position="1082"/>
    </location>
</feature>